<feature type="region of interest" description="Disordered" evidence="1">
    <location>
        <begin position="1"/>
        <end position="24"/>
    </location>
</feature>
<comment type="caution">
    <text evidence="2">The sequence shown here is derived from an EMBL/GenBank/DDBJ whole genome shotgun (WGS) entry which is preliminary data.</text>
</comment>
<gene>
    <name evidence="2" type="ORF">PXEA_LOCUS26067</name>
</gene>
<feature type="compositionally biased region" description="Basic residues" evidence="1">
    <location>
        <begin position="1"/>
        <end position="10"/>
    </location>
</feature>
<evidence type="ECO:0000313" key="2">
    <source>
        <dbReference type="EMBL" id="VEL32627.1"/>
    </source>
</evidence>
<dbReference type="Proteomes" id="UP000784294">
    <property type="component" value="Unassembled WGS sequence"/>
</dbReference>
<proteinExistence type="predicted"/>
<keyword evidence="3" id="KW-1185">Reference proteome</keyword>
<reference evidence="2" key="1">
    <citation type="submission" date="2018-11" db="EMBL/GenBank/DDBJ databases">
        <authorList>
            <consortium name="Pathogen Informatics"/>
        </authorList>
    </citation>
    <scope>NUCLEOTIDE SEQUENCE</scope>
</reference>
<accession>A0A3S5ABJ4</accession>
<dbReference type="EMBL" id="CAAALY010244435">
    <property type="protein sequence ID" value="VEL32627.1"/>
    <property type="molecule type" value="Genomic_DNA"/>
</dbReference>
<evidence type="ECO:0000256" key="1">
    <source>
        <dbReference type="SAM" id="MobiDB-lite"/>
    </source>
</evidence>
<organism evidence="2 3">
    <name type="scientific">Protopolystoma xenopodis</name>
    <dbReference type="NCBI Taxonomy" id="117903"/>
    <lineage>
        <taxon>Eukaryota</taxon>
        <taxon>Metazoa</taxon>
        <taxon>Spiralia</taxon>
        <taxon>Lophotrochozoa</taxon>
        <taxon>Platyhelminthes</taxon>
        <taxon>Monogenea</taxon>
        <taxon>Polyopisthocotylea</taxon>
        <taxon>Polystomatidea</taxon>
        <taxon>Polystomatidae</taxon>
        <taxon>Protopolystoma</taxon>
    </lineage>
</organism>
<evidence type="ECO:0000313" key="3">
    <source>
        <dbReference type="Proteomes" id="UP000784294"/>
    </source>
</evidence>
<protein>
    <submittedName>
        <fullName evidence="2">Uncharacterized protein</fullName>
    </submittedName>
</protein>
<dbReference type="AlphaFoldDB" id="A0A3S5ABJ4"/>
<name>A0A3S5ABJ4_9PLAT</name>
<sequence length="92" mass="10376">MAGWVKKRNRGKDATHPPHPHLLPRQSESLACRCVGLHLIATETGGFCETTNQEAERTCPDCLRYVLALKVHANQQTKCKKNTRCFSDLVKM</sequence>